<evidence type="ECO:0000313" key="3">
    <source>
        <dbReference type="Proteomes" id="UP000577419"/>
    </source>
</evidence>
<organism evidence="2 3">
    <name type="scientific">Candidatus Iainarchaeum sp</name>
    <dbReference type="NCBI Taxonomy" id="3101447"/>
    <lineage>
        <taxon>Archaea</taxon>
        <taxon>Candidatus Iainarchaeota</taxon>
        <taxon>Candidatus Iainarchaeia</taxon>
        <taxon>Candidatus Iainarchaeales</taxon>
        <taxon>Candidatus Iainarchaeaceae</taxon>
        <taxon>Candidatus Iainarchaeum</taxon>
    </lineage>
</organism>
<dbReference type="AlphaFoldDB" id="A0A7J4IXP4"/>
<gene>
    <name evidence="2" type="ORF">HA237_06755</name>
</gene>
<keyword evidence="1" id="KW-1133">Transmembrane helix</keyword>
<sequence>MASQQVGSYAFLAGTVIAILVGLLIGAGQAAVLGGIGTWIPLVLIILGVVVGVLNIGDKEVDKFLIASIALLALAGSAGGLITIPAVGTYLVAIVQNIAVFVAPAALIVALKAIKGLAEAQ</sequence>
<comment type="caution">
    <text evidence="2">The sequence shown here is derived from an EMBL/GenBank/DDBJ whole genome shotgun (WGS) entry which is preliminary data.</text>
</comment>
<feature type="transmembrane region" description="Helical" evidence="1">
    <location>
        <begin position="9"/>
        <end position="32"/>
    </location>
</feature>
<proteinExistence type="predicted"/>
<protein>
    <submittedName>
        <fullName evidence="2">Uncharacterized protein</fullName>
    </submittedName>
</protein>
<dbReference type="EMBL" id="DUFG01000036">
    <property type="protein sequence ID" value="HIH09025.1"/>
    <property type="molecule type" value="Genomic_DNA"/>
</dbReference>
<feature type="transmembrane region" description="Helical" evidence="1">
    <location>
        <begin position="90"/>
        <end position="111"/>
    </location>
</feature>
<accession>A0A7J4IXP4</accession>
<evidence type="ECO:0000313" key="2">
    <source>
        <dbReference type="EMBL" id="HIH09025.1"/>
    </source>
</evidence>
<keyword evidence="1" id="KW-0812">Transmembrane</keyword>
<name>A0A7J4IXP4_9ARCH</name>
<feature type="transmembrane region" description="Helical" evidence="1">
    <location>
        <begin position="38"/>
        <end position="57"/>
    </location>
</feature>
<feature type="transmembrane region" description="Helical" evidence="1">
    <location>
        <begin position="64"/>
        <end position="84"/>
    </location>
</feature>
<reference evidence="3" key="1">
    <citation type="journal article" date="2020" name="bioRxiv">
        <title>A rank-normalized archaeal taxonomy based on genome phylogeny resolves widespread incomplete and uneven classifications.</title>
        <authorList>
            <person name="Rinke C."/>
            <person name="Chuvochina M."/>
            <person name="Mussig A.J."/>
            <person name="Chaumeil P.-A."/>
            <person name="Waite D.W."/>
            <person name="Whitman W.B."/>
            <person name="Parks D.H."/>
            <person name="Hugenholtz P."/>
        </authorList>
    </citation>
    <scope>NUCLEOTIDE SEQUENCE [LARGE SCALE GENOMIC DNA]</scope>
</reference>
<dbReference type="Proteomes" id="UP000577419">
    <property type="component" value="Unassembled WGS sequence"/>
</dbReference>
<evidence type="ECO:0000256" key="1">
    <source>
        <dbReference type="SAM" id="Phobius"/>
    </source>
</evidence>
<keyword evidence="1" id="KW-0472">Membrane</keyword>